<accession>A0A6J5TCU9</accession>
<organism evidence="1">
    <name type="scientific">uncultured Caudovirales phage</name>
    <dbReference type="NCBI Taxonomy" id="2100421"/>
    <lineage>
        <taxon>Viruses</taxon>
        <taxon>Duplodnaviria</taxon>
        <taxon>Heunggongvirae</taxon>
        <taxon>Uroviricota</taxon>
        <taxon>Caudoviricetes</taxon>
        <taxon>Peduoviridae</taxon>
        <taxon>Maltschvirus</taxon>
        <taxon>Maltschvirus maltsch</taxon>
    </lineage>
</organism>
<name>A0A6J5TCU9_9CAUD</name>
<dbReference type="EMBL" id="LR797824">
    <property type="protein sequence ID" value="CAB4241737.1"/>
    <property type="molecule type" value="Genomic_DNA"/>
</dbReference>
<proteinExistence type="predicted"/>
<evidence type="ECO:0000313" key="1">
    <source>
        <dbReference type="EMBL" id="CAB4241737.1"/>
    </source>
</evidence>
<sequence>MKIKSKKYILRESLRAGDLRDTVDELIEIDRYKPKLGTEAETVVVCFKADTTESATDLGAYLEWSAAGIEDVEVSDASDKDGKFHVYIELKRLPGLCQKMIDIVRDVEHATEVMNWKFVGMDGMRREFDLGNLTQVIVQDPKMYDLPPESREWYLRMKNLTKY</sequence>
<protein>
    <submittedName>
        <fullName evidence="1">Uncharacterized protein</fullName>
    </submittedName>
</protein>
<gene>
    <name evidence="1" type="ORF">UFOVP71_275</name>
</gene>
<reference evidence="1" key="1">
    <citation type="submission" date="2020-05" db="EMBL/GenBank/DDBJ databases">
        <authorList>
            <person name="Chiriac C."/>
            <person name="Salcher M."/>
            <person name="Ghai R."/>
            <person name="Kavagutti S V."/>
        </authorList>
    </citation>
    <scope>NUCLEOTIDE SEQUENCE</scope>
</reference>